<feature type="transmembrane region" description="Helical" evidence="8">
    <location>
        <begin position="379"/>
        <end position="398"/>
    </location>
</feature>
<dbReference type="GO" id="GO:0005886">
    <property type="term" value="C:plasma membrane"/>
    <property type="evidence" value="ECO:0007669"/>
    <property type="project" value="UniProtKB-SubCell"/>
</dbReference>
<feature type="transmembrane region" description="Helical" evidence="8">
    <location>
        <begin position="108"/>
        <end position="128"/>
    </location>
</feature>
<keyword evidence="3" id="KW-0808">Transferase</keyword>
<protein>
    <submittedName>
        <fullName evidence="9">Uncharacterized protein</fullName>
    </submittedName>
</protein>
<dbReference type="Pfam" id="PF09594">
    <property type="entry name" value="GT87"/>
    <property type="match status" value="1"/>
</dbReference>
<evidence type="ECO:0000256" key="6">
    <source>
        <dbReference type="ARBA" id="ARBA00023136"/>
    </source>
</evidence>
<sequence length="417" mass="44043">MPSESALLPRHRQIFFTCLSVFLVMLGCGVTIWKAVFADGPSRHLDTAWLIAGTNCLFNGMSPYDIDNFTTCWADSLSQDYMAPFVFPPGIFLLSFPMGLLPEAGARLYWSALGAATVPLLALALWQVARVTAVDGPARLLRACWVTLGVSIGGTAGALYVGQPSVLVALGICLVHLGLRDSRAAVFLTGAVLCSLKPHLSLIWFIVALLMPPARLARAKGLLAGLVLLAAAALTLADPQVFSDYLHALAVHAESAASKLARAELLYGQPGLLDWGRSHPRGIAILAVALVTSAAAGWALALRRPAQCDWSTPMLAGACLAGASVSAHKGYDFAVYALVLALAARLPRTVQALLLVPALLIWRPALLDLLPVPGTANHIVLLDAVLACSAGFLILYGLGQRTRSQQSRAAAPVVPRI</sequence>
<organism evidence="9 10">
    <name type="scientific">Rhodovulum sulfidophilum</name>
    <name type="common">Rhodobacter sulfidophilus</name>
    <dbReference type="NCBI Taxonomy" id="35806"/>
    <lineage>
        <taxon>Bacteria</taxon>
        <taxon>Pseudomonadati</taxon>
        <taxon>Pseudomonadota</taxon>
        <taxon>Alphaproteobacteria</taxon>
        <taxon>Rhodobacterales</taxon>
        <taxon>Paracoccaceae</taxon>
        <taxon>Rhodovulum</taxon>
    </lineage>
</organism>
<feature type="transmembrane region" description="Helical" evidence="8">
    <location>
        <begin position="282"/>
        <end position="302"/>
    </location>
</feature>
<dbReference type="PATRIC" id="fig|35806.4.peg.1140"/>
<gene>
    <name evidence="9" type="ORF">NHU_01112</name>
</gene>
<feature type="transmembrane region" description="Helical" evidence="8">
    <location>
        <begin position="14"/>
        <end position="33"/>
    </location>
</feature>
<dbReference type="Proteomes" id="UP000064912">
    <property type="component" value="Chromosome"/>
</dbReference>
<keyword evidence="5 8" id="KW-1133">Transmembrane helix</keyword>
<evidence type="ECO:0000256" key="1">
    <source>
        <dbReference type="ARBA" id="ARBA00004651"/>
    </source>
</evidence>
<evidence type="ECO:0000256" key="8">
    <source>
        <dbReference type="SAM" id="Phobius"/>
    </source>
</evidence>
<dbReference type="EMBL" id="AP014800">
    <property type="protein sequence ID" value="BAQ68276.1"/>
    <property type="molecule type" value="Genomic_DNA"/>
</dbReference>
<comment type="subcellular location">
    <subcellularLocation>
        <location evidence="1">Cell membrane</location>
        <topology evidence="1">Multi-pass membrane protein</topology>
    </subcellularLocation>
</comment>
<evidence type="ECO:0000256" key="4">
    <source>
        <dbReference type="ARBA" id="ARBA00022692"/>
    </source>
</evidence>
<evidence type="ECO:0000313" key="9">
    <source>
        <dbReference type="EMBL" id="BAQ68276.1"/>
    </source>
</evidence>
<dbReference type="GO" id="GO:0016758">
    <property type="term" value="F:hexosyltransferase activity"/>
    <property type="evidence" value="ECO:0007669"/>
    <property type="project" value="InterPro"/>
</dbReference>
<accession>A0A0D6AZV3</accession>
<keyword evidence="2" id="KW-1003">Cell membrane</keyword>
<evidence type="ECO:0000256" key="5">
    <source>
        <dbReference type="ARBA" id="ARBA00022989"/>
    </source>
</evidence>
<name>A0A0D6AZV3_RHOSU</name>
<proteinExistence type="inferred from homology"/>
<dbReference type="AlphaFoldDB" id="A0A0D6AZV3"/>
<feature type="transmembrane region" description="Helical" evidence="8">
    <location>
        <begin position="81"/>
        <end position="102"/>
    </location>
</feature>
<keyword evidence="6 8" id="KW-0472">Membrane</keyword>
<evidence type="ECO:0000256" key="2">
    <source>
        <dbReference type="ARBA" id="ARBA00022475"/>
    </source>
</evidence>
<feature type="transmembrane region" description="Helical" evidence="8">
    <location>
        <begin position="140"/>
        <end position="161"/>
    </location>
</feature>
<dbReference type="InterPro" id="IPR018584">
    <property type="entry name" value="GT87"/>
</dbReference>
<evidence type="ECO:0000256" key="3">
    <source>
        <dbReference type="ARBA" id="ARBA00022679"/>
    </source>
</evidence>
<keyword evidence="4 8" id="KW-0812">Transmembrane</keyword>
<reference evidence="9 10" key="1">
    <citation type="submission" date="2015-02" db="EMBL/GenBank/DDBJ databases">
        <title>Genome sequene of Rhodovulum sulfidophilum DSM 2351.</title>
        <authorList>
            <person name="Nagao N."/>
        </authorList>
    </citation>
    <scope>NUCLEOTIDE SEQUENCE [LARGE SCALE GENOMIC DNA]</scope>
    <source>
        <strain evidence="9 10">DSM 2351</strain>
    </source>
</reference>
<feature type="transmembrane region" description="Helical" evidence="8">
    <location>
        <begin position="184"/>
        <end position="210"/>
    </location>
</feature>
<evidence type="ECO:0000256" key="7">
    <source>
        <dbReference type="ARBA" id="ARBA00024033"/>
    </source>
</evidence>
<comment type="similarity">
    <text evidence="7">Belongs to the glycosyltransferase 87 family.</text>
</comment>
<feature type="transmembrane region" description="Helical" evidence="8">
    <location>
        <begin position="222"/>
        <end position="242"/>
    </location>
</feature>
<evidence type="ECO:0000313" key="10">
    <source>
        <dbReference type="Proteomes" id="UP000064912"/>
    </source>
</evidence>
<dbReference type="KEGG" id="rsu:NHU_01112"/>